<sequence>MPTVQRTPTTPYEPWMRRALQVARTLPDPGADDPPVGAVIYDRDGNEIAAAHHDRARTGDPTAYAEILALRQAGQAFGTWRLEGCTLVTTLEPGTMSAGALVLARIPRLVIGSWDKYNGAVCSLWDVVRDRRLNHYVEVIPEVLMAETDALLNAYLDTPQAS</sequence>
<dbReference type="PANTHER" id="PTHR11079">
    <property type="entry name" value="CYTOSINE DEAMINASE FAMILY MEMBER"/>
    <property type="match status" value="1"/>
</dbReference>
<dbReference type="Proteomes" id="UP000298860">
    <property type="component" value="Unassembled WGS sequence"/>
</dbReference>
<name>A0A4D4JAY4_9PSEU</name>
<evidence type="ECO:0000313" key="2">
    <source>
        <dbReference type="EMBL" id="GDY31818.1"/>
    </source>
</evidence>
<dbReference type="GO" id="GO:0052717">
    <property type="term" value="F:tRNA-specific adenosine-34 deaminase activity"/>
    <property type="evidence" value="ECO:0007669"/>
    <property type="project" value="UniProtKB-EC"/>
</dbReference>
<gene>
    <name evidence="2" type="primary">tadA_1</name>
    <name evidence="2" type="ORF">GTS_34510</name>
</gene>
<dbReference type="OrthoDB" id="9802676at2"/>
<feature type="domain" description="CMP/dCMP-type deaminase" evidence="1">
    <location>
        <begin position="10"/>
        <end position="124"/>
    </location>
</feature>
<dbReference type="AlphaFoldDB" id="A0A4D4JAY4"/>
<dbReference type="EMBL" id="BJFL01000018">
    <property type="protein sequence ID" value="GDY31818.1"/>
    <property type="molecule type" value="Genomic_DNA"/>
</dbReference>
<accession>A0A4D4JAY4</accession>
<proteinExistence type="predicted"/>
<dbReference type="Gene3D" id="3.40.140.10">
    <property type="entry name" value="Cytidine Deaminase, domain 2"/>
    <property type="match status" value="1"/>
</dbReference>
<comment type="caution">
    <text evidence="2">The sequence shown here is derived from an EMBL/GenBank/DDBJ whole genome shotgun (WGS) entry which is preliminary data.</text>
</comment>
<dbReference type="InterPro" id="IPR016193">
    <property type="entry name" value="Cytidine_deaminase-like"/>
</dbReference>
<dbReference type="SUPFAM" id="SSF53927">
    <property type="entry name" value="Cytidine deaminase-like"/>
    <property type="match status" value="1"/>
</dbReference>
<evidence type="ECO:0000259" key="1">
    <source>
        <dbReference type="PROSITE" id="PS51747"/>
    </source>
</evidence>
<dbReference type="InterPro" id="IPR002125">
    <property type="entry name" value="CMP_dCMP_dom"/>
</dbReference>
<dbReference type="CDD" id="cd01285">
    <property type="entry name" value="nucleoside_deaminase"/>
    <property type="match status" value="1"/>
</dbReference>
<reference evidence="3" key="1">
    <citation type="submission" date="2019-04" db="EMBL/GenBank/DDBJ databases">
        <title>Draft genome sequence of Pseudonocardiaceae bacterium SL3-2-4.</title>
        <authorList>
            <person name="Ningsih F."/>
            <person name="Yokota A."/>
            <person name="Sakai Y."/>
            <person name="Nanatani K."/>
            <person name="Yabe S."/>
            <person name="Oetari A."/>
            <person name="Sjamsuridzal W."/>
        </authorList>
    </citation>
    <scope>NUCLEOTIDE SEQUENCE [LARGE SCALE GENOMIC DNA]</scope>
    <source>
        <strain evidence="3">SL3-2-4</strain>
    </source>
</reference>
<keyword evidence="3" id="KW-1185">Reference proteome</keyword>
<dbReference type="GO" id="GO:0002100">
    <property type="term" value="P:tRNA wobble adenosine to inosine editing"/>
    <property type="evidence" value="ECO:0007669"/>
    <property type="project" value="InterPro"/>
</dbReference>
<protein>
    <submittedName>
        <fullName evidence="2">tRNA-specific adenosine deaminase</fullName>
    </submittedName>
</protein>
<dbReference type="PROSITE" id="PS51747">
    <property type="entry name" value="CYT_DCMP_DEAMINASES_2"/>
    <property type="match status" value="1"/>
</dbReference>
<evidence type="ECO:0000313" key="3">
    <source>
        <dbReference type="Proteomes" id="UP000298860"/>
    </source>
</evidence>
<dbReference type="Pfam" id="PF00383">
    <property type="entry name" value="dCMP_cyt_deam_1"/>
    <property type="match status" value="1"/>
</dbReference>
<dbReference type="GO" id="GO:0046872">
    <property type="term" value="F:metal ion binding"/>
    <property type="evidence" value="ECO:0007669"/>
    <property type="project" value="UniProtKB-KW"/>
</dbReference>
<dbReference type="PANTHER" id="PTHR11079:SF202">
    <property type="entry name" value="TRNA-SPECIFIC ADENOSINE DEAMINASE"/>
    <property type="match status" value="1"/>
</dbReference>
<organism evidence="2 3">
    <name type="scientific">Gandjariella thermophila</name>
    <dbReference type="NCBI Taxonomy" id="1931992"/>
    <lineage>
        <taxon>Bacteria</taxon>
        <taxon>Bacillati</taxon>
        <taxon>Actinomycetota</taxon>
        <taxon>Actinomycetes</taxon>
        <taxon>Pseudonocardiales</taxon>
        <taxon>Pseudonocardiaceae</taxon>
        <taxon>Gandjariella</taxon>
    </lineage>
</organism>
<dbReference type="RefSeq" id="WP_137814875.1">
    <property type="nucleotide sequence ID" value="NZ_BJFL01000018.1"/>
</dbReference>